<keyword evidence="2" id="KW-0812">Transmembrane</keyword>
<feature type="compositionally biased region" description="Basic and acidic residues" evidence="1">
    <location>
        <begin position="276"/>
        <end position="289"/>
    </location>
</feature>
<dbReference type="Proteomes" id="UP000297245">
    <property type="component" value="Unassembled WGS sequence"/>
</dbReference>
<accession>A0A4S8MFC5</accession>
<feature type="transmembrane region" description="Helical" evidence="2">
    <location>
        <begin position="206"/>
        <end position="233"/>
    </location>
</feature>
<evidence type="ECO:0000313" key="4">
    <source>
        <dbReference type="Proteomes" id="UP000297245"/>
    </source>
</evidence>
<dbReference type="AlphaFoldDB" id="A0A4S8MFC5"/>
<feature type="transmembrane region" description="Helical" evidence="2">
    <location>
        <begin position="131"/>
        <end position="153"/>
    </location>
</feature>
<keyword evidence="2" id="KW-0472">Membrane</keyword>
<dbReference type="OrthoDB" id="3248740at2759"/>
<evidence type="ECO:0000313" key="3">
    <source>
        <dbReference type="EMBL" id="THV01112.1"/>
    </source>
</evidence>
<name>A0A4S8MFC5_DENBC</name>
<feature type="region of interest" description="Disordered" evidence="1">
    <location>
        <begin position="256"/>
        <end position="297"/>
    </location>
</feature>
<evidence type="ECO:0000256" key="1">
    <source>
        <dbReference type="SAM" id="MobiDB-lite"/>
    </source>
</evidence>
<dbReference type="EMBL" id="ML179094">
    <property type="protein sequence ID" value="THV01112.1"/>
    <property type="molecule type" value="Genomic_DNA"/>
</dbReference>
<feature type="transmembrane region" description="Helical" evidence="2">
    <location>
        <begin position="87"/>
        <end position="108"/>
    </location>
</feature>
<organism evidence="3 4">
    <name type="scientific">Dendrothele bispora (strain CBS 962.96)</name>
    <dbReference type="NCBI Taxonomy" id="1314807"/>
    <lineage>
        <taxon>Eukaryota</taxon>
        <taxon>Fungi</taxon>
        <taxon>Dikarya</taxon>
        <taxon>Basidiomycota</taxon>
        <taxon>Agaricomycotina</taxon>
        <taxon>Agaricomycetes</taxon>
        <taxon>Agaricomycetidae</taxon>
        <taxon>Agaricales</taxon>
        <taxon>Agaricales incertae sedis</taxon>
        <taxon>Dendrothele</taxon>
    </lineage>
</organism>
<gene>
    <name evidence="3" type="ORF">K435DRAFT_963660</name>
</gene>
<proteinExistence type="predicted"/>
<feature type="transmembrane region" description="Helical" evidence="2">
    <location>
        <begin position="174"/>
        <end position="200"/>
    </location>
</feature>
<feature type="transmembrane region" description="Helical" evidence="2">
    <location>
        <begin position="61"/>
        <end position="80"/>
    </location>
</feature>
<protein>
    <submittedName>
        <fullName evidence="3">Uncharacterized protein</fullName>
    </submittedName>
</protein>
<reference evidence="3 4" key="1">
    <citation type="journal article" date="2019" name="Nat. Ecol. Evol.">
        <title>Megaphylogeny resolves global patterns of mushroom evolution.</title>
        <authorList>
            <person name="Varga T."/>
            <person name="Krizsan K."/>
            <person name="Foldi C."/>
            <person name="Dima B."/>
            <person name="Sanchez-Garcia M."/>
            <person name="Sanchez-Ramirez S."/>
            <person name="Szollosi G.J."/>
            <person name="Szarkandi J.G."/>
            <person name="Papp V."/>
            <person name="Albert L."/>
            <person name="Andreopoulos W."/>
            <person name="Angelini C."/>
            <person name="Antonin V."/>
            <person name="Barry K.W."/>
            <person name="Bougher N.L."/>
            <person name="Buchanan P."/>
            <person name="Buyck B."/>
            <person name="Bense V."/>
            <person name="Catcheside P."/>
            <person name="Chovatia M."/>
            <person name="Cooper J."/>
            <person name="Damon W."/>
            <person name="Desjardin D."/>
            <person name="Finy P."/>
            <person name="Geml J."/>
            <person name="Haridas S."/>
            <person name="Hughes K."/>
            <person name="Justo A."/>
            <person name="Karasinski D."/>
            <person name="Kautmanova I."/>
            <person name="Kiss B."/>
            <person name="Kocsube S."/>
            <person name="Kotiranta H."/>
            <person name="LaButti K.M."/>
            <person name="Lechner B.E."/>
            <person name="Liimatainen K."/>
            <person name="Lipzen A."/>
            <person name="Lukacs Z."/>
            <person name="Mihaltcheva S."/>
            <person name="Morgado L.N."/>
            <person name="Niskanen T."/>
            <person name="Noordeloos M.E."/>
            <person name="Ohm R.A."/>
            <person name="Ortiz-Santana B."/>
            <person name="Ovrebo C."/>
            <person name="Racz N."/>
            <person name="Riley R."/>
            <person name="Savchenko A."/>
            <person name="Shiryaev A."/>
            <person name="Soop K."/>
            <person name="Spirin V."/>
            <person name="Szebenyi C."/>
            <person name="Tomsovsky M."/>
            <person name="Tulloss R.E."/>
            <person name="Uehling J."/>
            <person name="Grigoriev I.V."/>
            <person name="Vagvolgyi C."/>
            <person name="Papp T."/>
            <person name="Martin F.M."/>
            <person name="Miettinen O."/>
            <person name="Hibbett D.S."/>
            <person name="Nagy L.G."/>
        </authorList>
    </citation>
    <scope>NUCLEOTIDE SEQUENCE [LARGE SCALE GENOMIC DNA]</scope>
    <source>
        <strain evidence="3 4">CBS 962.96</strain>
    </source>
</reference>
<feature type="compositionally biased region" description="Polar residues" evidence="1">
    <location>
        <begin position="256"/>
        <end position="275"/>
    </location>
</feature>
<sequence length="297" mass="32317">MSSFPPPADALITTVGTSLTQDSVELIVDSAAWGPLDSQSMANRVAQATHIQSSLGAPIEALYLSNMLVGDIVVLWRAYIICDRNKLVFVLPCLTLLTSLGFTIGSIVCSETGAPFITSSGSKVCAWAEPIAWASSLLTNILSTSAVAFRMWSLRRILKQTLGYLHPHSRAQRILMMVTESGFIYCLFWAFEVVLFLPISRASHAIYLYEVCAALRNLVSVPAIYATAIIVIVDLHRTVLDTIALGSEIEFSSNPRANIESSQSRATGTSSVHQLDQSDKEEHSLHSDNLKTVTEVA</sequence>
<evidence type="ECO:0000256" key="2">
    <source>
        <dbReference type="SAM" id="Phobius"/>
    </source>
</evidence>
<keyword evidence="4" id="KW-1185">Reference proteome</keyword>
<keyword evidence="2" id="KW-1133">Transmembrane helix</keyword>